<proteinExistence type="predicted"/>
<evidence type="ECO:0000313" key="2">
    <source>
        <dbReference type="Proteomes" id="UP001164746"/>
    </source>
</evidence>
<keyword evidence="2" id="KW-1185">Reference proteome</keyword>
<protein>
    <submittedName>
        <fullName evidence="1">Uncharacterized protein</fullName>
    </submittedName>
</protein>
<dbReference type="EMBL" id="CP111020">
    <property type="protein sequence ID" value="WAR13992.1"/>
    <property type="molecule type" value="Genomic_DNA"/>
</dbReference>
<sequence>MIGKEKDESDRPSLKPMVASTRTIISDLIAPTLRNELNNFLFQMMLILTKPATIEPLINLFMTMLMIYMRFHLHPDRVDGQTNPSTEGLTILAEGPSQRQPAVGHSLGEPTFSMTAQTARGVVHCCECNKPRLYYSRTKLTSKQNLLIAKCISKFTFTCGAPIAHPSYLSL</sequence>
<gene>
    <name evidence="1" type="ORF">MAR_004097</name>
</gene>
<accession>A0ABY7EYQ0</accession>
<dbReference type="Proteomes" id="UP001164746">
    <property type="component" value="Chromosome 9"/>
</dbReference>
<organism evidence="1 2">
    <name type="scientific">Mya arenaria</name>
    <name type="common">Soft-shell clam</name>
    <dbReference type="NCBI Taxonomy" id="6604"/>
    <lineage>
        <taxon>Eukaryota</taxon>
        <taxon>Metazoa</taxon>
        <taxon>Spiralia</taxon>
        <taxon>Lophotrochozoa</taxon>
        <taxon>Mollusca</taxon>
        <taxon>Bivalvia</taxon>
        <taxon>Autobranchia</taxon>
        <taxon>Heteroconchia</taxon>
        <taxon>Euheterodonta</taxon>
        <taxon>Imparidentia</taxon>
        <taxon>Neoheterodontei</taxon>
        <taxon>Myida</taxon>
        <taxon>Myoidea</taxon>
        <taxon>Myidae</taxon>
        <taxon>Mya</taxon>
    </lineage>
</organism>
<reference evidence="1" key="1">
    <citation type="submission" date="2022-11" db="EMBL/GenBank/DDBJ databases">
        <title>Centuries of genome instability and evolution in soft-shell clam transmissible cancer (bioRxiv).</title>
        <authorList>
            <person name="Hart S.F.M."/>
            <person name="Yonemitsu M.A."/>
            <person name="Giersch R.M."/>
            <person name="Beal B.F."/>
            <person name="Arriagada G."/>
            <person name="Davis B.W."/>
            <person name="Ostrander E.A."/>
            <person name="Goff S.P."/>
            <person name="Metzger M.J."/>
        </authorList>
    </citation>
    <scope>NUCLEOTIDE SEQUENCE</scope>
    <source>
        <strain evidence="1">MELC-2E11</strain>
        <tissue evidence="1">Siphon/mantle</tissue>
    </source>
</reference>
<evidence type="ECO:0000313" key="1">
    <source>
        <dbReference type="EMBL" id="WAR13992.1"/>
    </source>
</evidence>
<name>A0ABY7EYQ0_MYAAR</name>